<dbReference type="InterPro" id="IPR002347">
    <property type="entry name" value="SDR_fam"/>
</dbReference>
<evidence type="ECO:0000313" key="4">
    <source>
        <dbReference type="Proteomes" id="UP000320643"/>
    </source>
</evidence>
<dbReference type="SUPFAM" id="SSF51735">
    <property type="entry name" value="NAD(P)-binding Rossmann-fold domains"/>
    <property type="match status" value="1"/>
</dbReference>
<organism evidence="3 4">
    <name type="scientific">Flavobacterium zepuense</name>
    <dbReference type="NCBI Taxonomy" id="2593302"/>
    <lineage>
        <taxon>Bacteria</taxon>
        <taxon>Pseudomonadati</taxon>
        <taxon>Bacteroidota</taxon>
        <taxon>Flavobacteriia</taxon>
        <taxon>Flavobacteriales</taxon>
        <taxon>Flavobacteriaceae</taxon>
        <taxon>Flavobacterium</taxon>
    </lineage>
</organism>
<keyword evidence="4" id="KW-1185">Reference proteome</keyword>
<dbReference type="PRINTS" id="PR00081">
    <property type="entry name" value="GDHRDH"/>
</dbReference>
<dbReference type="RefSeq" id="WP_143371393.1">
    <property type="nucleotide sequence ID" value="NZ_VJVZ01000001.1"/>
</dbReference>
<dbReference type="EMBL" id="VJVZ01000001">
    <property type="protein sequence ID" value="TRW27167.1"/>
    <property type="molecule type" value="Genomic_DNA"/>
</dbReference>
<name>A0A552V9M5_9FLAO</name>
<comment type="caution">
    <text evidence="3">The sequence shown here is derived from an EMBL/GenBank/DDBJ whole genome shotgun (WGS) entry which is preliminary data.</text>
</comment>
<dbReference type="AlphaFoldDB" id="A0A552V9M5"/>
<evidence type="ECO:0000313" key="3">
    <source>
        <dbReference type="EMBL" id="TRW27167.1"/>
    </source>
</evidence>
<comment type="similarity">
    <text evidence="1">Belongs to the short-chain dehydrogenases/reductases (SDR) family.</text>
</comment>
<dbReference type="OrthoDB" id="9810734at2"/>
<dbReference type="InterPro" id="IPR036291">
    <property type="entry name" value="NAD(P)-bd_dom_sf"/>
</dbReference>
<dbReference type="GO" id="GO:0016491">
    <property type="term" value="F:oxidoreductase activity"/>
    <property type="evidence" value="ECO:0007669"/>
    <property type="project" value="UniProtKB-KW"/>
</dbReference>
<reference evidence="3 4" key="1">
    <citation type="submission" date="2019-07" db="EMBL/GenBank/DDBJ databases">
        <title>Flavobacterium sp. nov., isolated from glacier ice.</title>
        <authorList>
            <person name="Liu Q."/>
            <person name="Xin Y.-H."/>
        </authorList>
    </citation>
    <scope>NUCLEOTIDE SEQUENCE [LARGE SCALE GENOMIC DNA]</scope>
    <source>
        <strain evidence="3 4">ZT4R6</strain>
    </source>
</reference>
<evidence type="ECO:0000256" key="2">
    <source>
        <dbReference type="ARBA" id="ARBA00023002"/>
    </source>
</evidence>
<protein>
    <submittedName>
        <fullName evidence="3">SDR family NAD(P)-dependent oxidoreductase</fullName>
    </submittedName>
</protein>
<dbReference type="PANTHER" id="PTHR24320">
    <property type="entry name" value="RETINOL DEHYDROGENASE"/>
    <property type="match status" value="1"/>
</dbReference>
<dbReference type="Gene3D" id="3.40.50.720">
    <property type="entry name" value="NAD(P)-binding Rossmann-like Domain"/>
    <property type="match status" value="1"/>
</dbReference>
<evidence type="ECO:0000256" key="1">
    <source>
        <dbReference type="ARBA" id="ARBA00006484"/>
    </source>
</evidence>
<sequence>MPTILITGGHSGIGIECCKLLASTYNYNLILAGRSPEQMEIFAKELRKSYNVKISVLAMDTSSLKSVRTGAAQCLKMIVNGEIDSLQAIICNAGIRLNGAVSYSTDGYEETIATNYLGHTLLVELLIDSIVNNGRVVFTASGTHDPDTADGKLMGVAAEYDVIGLAHTGKDGSKPISAGKLYATSKLCIMLYAYELDRRLKKVGSSIASIAYDPGATSGTSFLRSMPKPVRWLTSTAFIHWVMKRSGITMGDIVFSGKSLAKVAVAPDFVNSSGKYFQSNDFRLTERRSSKLSYDEERALKLWSDTKTLIHLKPNEGSPILR</sequence>
<dbReference type="Pfam" id="PF00106">
    <property type="entry name" value="adh_short"/>
    <property type="match status" value="1"/>
</dbReference>
<keyword evidence="2" id="KW-0560">Oxidoreductase</keyword>
<proteinExistence type="inferred from homology"/>
<dbReference type="Proteomes" id="UP000320643">
    <property type="component" value="Unassembled WGS sequence"/>
</dbReference>
<accession>A0A552V9M5</accession>
<gene>
    <name evidence="3" type="ORF">FMM05_00535</name>
</gene>
<dbReference type="PANTHER" id="PTHR24320:SF152">
    <property type="entry name" value="SHORT-CHAIN DEHYDROGENASE_REDUCTASE FAMILY PROTEIN"/>
    <property type="match status" value="1"/>
</dbReference>